<protein>
    <submittedName>
        <fullName evidence="1">Uncharacterized protein</fullName>
    </submittedName>
</protein>
<sequence length="302" mass="31864">MSNGGVANFALHNPHDYTSTTTPKMFAPVYANGDGQKAGDSAAMGALAFWTYGDTTTGGDSAQENGDMSATHAEVGALWGVTYDSKNDNLYSSAVLRRHVGVGPLGLGGIYRLENASSATPTVVPWLDVNTLAGIDVGTDTRDASQANSLPANIADPSWDVDAYREVGRRGIGGIDLSEDNSILYLVNLKNKELIAIDTATKTLHAGFPVAIPEPVLGCSNGEYRPWGLEVHDGSIFVGVVCSGENGGDEDDLSAHVLKLNGTSFSSTPVLDIDLNYARGNIAWGNQGEWNPWTVDDLGVFI</sequence>
<accession>A0A6S6TY63</accession>
<organism evidence="1">
    <name type="scientific">uncultured Sulfurovum sp</name>
    <dbReference type="NCBI Taxonomy" id="269237"/>
    <lineage>
        <taxon>Bacteria</taxon>
        <taxon>Pseudomonadati</taxon>
        <taxon>Campylobacterota</taxon>
        <taxon>Epsilonproteobacteria</taxon>
        <taxon>Campylobacterales</taxon>
        <taxon>Sulfurovaceae</taxon>
        <taxon>Sulfurovum</taxon>
        <taxon>environmental samples</taxon>
    </lineage>
</organism>
<dbReference type="EMBL" id="CACVAX010000059">
    <property type="protein sequence ID" value="CAA6821263.1"/>
    <property type="molecule type" value="Genomic_DNA"/>
</dbReference>
<proteinExistence type="predicted"/>
<reference evidence="1" key="1">
    <citation type="submission" date="2020-01" db="EMBL/GenBank/DDBJ databases">
        <authorList>
            <person name="Meier V. D."/>
            <person name="Meier V D."/>
        </authorList>
    </citation>
    <scope>NUCLEOTIDE SEQUENCE</scope>
    <source>
        <strain evidence="1">HLG_WM_MAG_04</strain>
    </source>
</reference>
<evidence type="ECO:0000313" key="1">
    <source>
        <dbReference type="EMBL" id="CAA6821263.1"/>
    </source>
</evidence>
<dbReference type="SUPFAM" id="SSF63825">
    <property type="entry name" value="YWTD domain"/>
    <property type="match status" value="1"/>
</dbReference>
<dbReference type="AlphaFoldDB" id="A0A6S6TY63"/>
<gene>
    <name evidence="1" type="ORF">HELGO_WM1735</name>
</gene>
<name>A0A6S6TY63_9BACT</name>